<gene>
    <name evidence="6" type="ORF">PPRIM_AZ9-3.1.T0980112</name>
</gene>
<dbReference type="PANTHER" id="PTHR13183:SF0">
    <property type="entry name" value="AXONEMAL DYNEIN LIGHT INTERMEDIATE POLYPEPTIDE 1"/>
    <property type="match status" value="1"/>
</dbReference>
<keyword evidence="1" id="KW-0243">Dynein</keyword>
<dbReference type="GO" id="GO:0030286">
    <property type="term" value="C:dynein complex"/>
    <property type="evidence" value="ECO:0007669"/>
    <property type="project" value="UniProtKB-KW"/>
</dbReference>
<dbReference type="PANTHER" id="PTHR13183">
    <property type="entry name" value="AXONEMAL INNER ARM DYNEIN LIGHT CHAIN 28"/>
    <property type="match status" value="1"/>
</dbReference>
<keyword evidence="2 5" id="KW-0175">Coiled coil</keyword>
<proteinExistence type="inferred from homology"/>
<keyword evidence="3" id="KW-0505">Motor protein</keyword>
<reference evidence="6" key="1">
    <citation type="submission" date="2021-01" db="EMBL/GenBank/DDBJ databases">
        <authorList>
            <consortium name="Genoscope - CEA"/>
            <person name="William W."/>
        </authorList>
    </citation>
    <scope>NUCLEOTIDE SEQUENCE</scope>
</reference>
<dbReference type="OMA" id="LCPIRRA"/>
<comment type="caution">
    <text evidence="6">The sequence shown here is derived from an EMBL/GenBank/DDBJ whole genome shotgun (WGS) entry which is preliminary data.</text>
</comment>
<evidence type="ECO:0000313" key="6">
    <source>
        <dbReference type="EMBL" id="CAD8095317.1"/>
    </source>
</evidence>
<dbReference type="GO" id="GO:0005930">
    <property type="term" value="C:axoneme"/>
    <property type="evidence" value="ECO:0007669"/>
    <property type="project" value="TreeGrafter"/>
</dbReference>
<sequence>MSENIFKLQQLNSLFKSKKETKVDENKKIPSESLIQYSNQQEATLQQIKKKQSLPVPTLESKPTIDELLNSLIKPRDWEIDGRRFMQTVSIVPPSRDDITNLQKLLDERLVSRQAREYPLCPIREELFGQCFDEIIRQVTIDCQERGVILARVRDDLNKTIVAYKTLYEGSMPFSLQKQLNAEDGLNKLDQQITKLNETKQQLELRKLFLTNKKEALERSIKEKKDANEQRRKAEIEFLKYQNSHLESYQKQVNPNKNQ</sequence>
<dbReference type="AlphaFoldDB" id="A0A8S1NPV0"/>
<evidence type="ECO:0000256" key="1">
    <source>
        <dbReference type="ARBA" id="ARBA00023017"/>
    </source>
</evidence>
<keyword evidence="7" id="KW-1185">Reference proteome</keyword>
<dbReference type="Proteomes" id="UP000688137">
    <property type="component" value="Unassembled WGS sequence"/>
</dbReference>
<dbReference type="Pfam" id="PF10211">
    <property type="entry name" value="Ax_dynein_light"/>
    <property type="match status" value="1"/>
</dbReference>
<evidence type="ECO:0000256" key="2">
    <source>
        <dbReference type="ARBA" id="ARBA00023054"/>
    </source>
</evidence>
<evidence type="ECO:0000256" key="4">
    <source>
        <dbReference type="ARBA" id="ARBA00038114"/>
    </source>
</evidence>
<evidence type="ECO:0000256" key="5">
    <source>
        <dbReference type="SAM" id="Coils"/>
    </source>
</evidence>
<dbReference type="InterPro" id="IPR019347">
    <property type="entry name" value="Axonemal_dynein_light_chain"/>
</dbReference>
<protein>
    <submittedName>
        <fullName evidence="6">Uncharacterized protein</fullName>
    </submittedName>
</protein>
<accession>A0A8S1NPV0</accession>
<evidence type="ECO:0000313" key="7">
    <source>
        <dbReference type="Proteomes" id="UP000688137"/>
    </source>
</evidence>
<name>A0A8S1NPV0_PARPR</name>
<organism evidence="6 7">
    <name type="scientific">Paramecium primaurelia</name>
    <dbReference type="NCBI Taxonomy" id="5886"/>
    <lineage>
        <taxon>Eukaryota</taxon>
        <taxon>Sar</taxon>
        <taxon>Alveolata</taxon>
        <taxon>Ciliophora</taxon>
        <taxon>Intramacronucleata</taxon>
        <taxon>Oligohymenophorea</taxon>
        <taxon>Peniculida</taxon>
        <taxon>Parameciidae</taxon>
        <taxon>Paramecium</taxon>
    </lineage>
</organism>
<evidence type="ECO:0000256" key="3">
    <source>
        <dbReference type="ARBA" id="ARBA00023175"/>
    </source>
</evidence>
<comment type="similarity">
    <text evidence="4">Belongs to the inner dynein arm light chain family.</text>
</comment>
<dbReference type="GO" id="GO:0045504">
    <property type="term" value="F:dynein heavy chain binding"/>
    <property type="evidence" value="ECO:0007669"/>
    <property type="project" value="TreeGrafter"/>
</dbReference>
<dbReference type="EMBL" id="CAJJDM010000101">
    <property type="protein sequence ID" value="CAD8095317.1"/>
    <property type="molecule type" value="Genomic_DNA"/>
</dbReference>
<feature type="coiled-coil region" evidence="5">
    <location>
        <begin position="186"/>
        <end position="244"/>
    </location>
</feature>